<dbReference type="Pfam" id="PF13181">
    <property type="entry name" value="TPR_8"/>
    <property type="match status" value="1"/>
</dbReference>
<evidence type="ECO:0000256" key="1">
    <source>
        <dbReference type="ARBA" id="ARBA00022737"/>
    </source>
</evidence>
<dbReference type="SMART" id="SM00028">
    <property type="entry name" value="TPR"/>
    <property type="match status" value="4"/>
</dbReference>
<dbReference type="Pfam" id="PF14559">
    <property type="entry name" value="TPR_19"/>
    <property type="match status" value="1"/>
</dbReference>
<accession>A0A285X6Q4</accession>
<dbReference type="RefSeq" id="WP_097055884.1">
    <property type="nucleotide sequence ID" value="NZ_OCMF01000002.1"/>
</dbReference>
<evidence type="ECO:0000313" key="5">
    <source>
        <dbReference type="EMBL" id="SOC80089.1"/>
    </source>
</evidence>
<dbReference type="InterPro" id="IPR051012">
    <property type="entry name" value="CellSynth/LPSAsmb/PSIAsmb"/>
</dbReference>
<keyword evidence="1" id="KW-0677">Repeat</keyword>
<dbReference type="AlphaFoldDB" id="A0A285X6Q4"/>
<dbReference type="PROSITE" id="PS50005">
    <property type="entry name" value="TPR"/>
    <property type="match status" value="2"/>
</dbReference>
<organism evidence="5 6">
    <name type="scientific">Salinimicrobium sediminis</name>
    <dbReference type="NCBI Taxonomy" id="1343891"/>
    <lineage>
        <taxon>Bacteria</taxon>
        <taxon>Pseudomonadati</taxon>
        <taxon>Bacteroidota</taxon>
        <taxon>Flavobacteriia</taxon>
        <taxon>Flavobacteriales</taxon>
        <taxon>Flavobacteriaceae</taxon>
        <taxon>Salinimicrobium</taxon>
    </lineage>
</organism>
<dbReference type="OrthoDB" id="1149028at2"/>
<name>A0A285X6Q4_9FLAO</name>
<evidence type="ECO:0000256" key="4">
    <source>
        <dbReference type="SAM" id="Coils"/>
    </source>
</evidence>
<reference evidence="6" key="1">
    <citation type="submission" date="2017-09" db="EMBL/GenBank/DDBJ databases">
        <authorList>
            <person name="Varghese N."/>
            <person name="Submissions S."/>
        </authorList>
    </citation>
    <scope>NUCLEOTIDE SEQUENCE [LARGE SCALE GENOMIC DNA]</scope>
    <source>
        <strain evidence="6">CGMCC 1.12641</strain>
    </source>
</reference>
<dbReference type="Pfam" id="PF13174">
    <property type="entry name" value="TPR_6"/>
    <property type="match status" value="1"/>
</dbReference>
<feature type="repeat" description="TPR" evidence="3">
    <location>
        <begin position="288"/>
        <end position="321"/>
    </location>
</feature>
<evidence type="ECO:0000256" key="2">
    <source>
        <dbReference type="ARBA" id="ARBA00022803"/>
    </source>
</evidence>
<keyword evidence="6" id="KW-1185">Reference proteome</keyword>
<keyword evidence="2 3" id="KW-0802">TPR repeat</keyword>
<evidence type="ECO:0000256" key="3">
    <source>
        <dbReference type="PROSITE-ProRule" id="PRU00339"/>
    </source>
</evidence>
<dbReference type="Pfam" id="PF00515">
    <property type="entry name" value="TPR_1"/>
    <property type="match status" value="1"/>
</dbReference>
<dbReference type="InterPro" id="IPR011990">
    <property type="entry name" value="TPR-like_helical_dom_sf"/>
</dbReference>
<evidence type="ECO:0000313" key="6">
    <source>
        <dbReference type="Proteomes" id="UP000219193"/>
    </source>
</evidence>
<gene>
    <name evidence="5" type="ORF">SAMN06296241_1634</name>
</gene>
<dbReference type="Proteomes" id="UP000219193">
    <property type="component" value="Unassembled WGS sequence"/>
</dbReference>
<proteinExistence type="predicted"/>
<sequence>MKTRILTAVLALFTVVSFAQKKEIKRAGKAVEKGEYQEAKDYLNQAEAQLANADEDEKAEFYLYKGYALIGNGENVPAADLMAASEAMQKAKELGHAEAQQGATAVSNALVNSAIADQNAEKYGQAAEKLNSAYRMNTQDTLYLYYAASNAVNGQDYDSALKYYEELQDLGFTGEEVIYTAVNKETGEEERMASKEQRDLFVKAGTYINPQEKKSESRKGEIAKNIALIYIEKGEKDKAIAAMETAKKENPNDAGLMQAEADMYYKMGDMKKYRETIEKVVEQNPNDAILYYNLGVSSAELGEHERAIEYYKRAIELDPEMSNARINIAFVILSKEQPLVEEMNKLGMSKADQKKYDELAKERQEIYKEALPHLQKVIAKDPTNIEAARTIMNIHYQLNQNEEAEAMKAKIAEMEASTAAPTNGQ</sequence>
<protein>
    <submittedName>
        <fullName evidence="5">Tetratricopeptide repeat-containing protein</fullName>
    </submittedName>
</protein>
<dbReference type="EMBL" id="OCMF01000002">
    <property type="protein sequence ID" value="SOC80089.1"/>
    <property type="molecule type" value="Genomic_DNA"/>
</dbReference>
<feature type="coiled-coil region" evidence="4">
    <location>
        <begin position="29"/>
        <end position="56"/>
    </location>
</feature>
<dbReference type="PANTHER" id="PTHR45586:SF1">
    <property type="entry name" value="LIPOPOLYSACCHARIDE ASSEMBLY PROTEIN B"/>
    <property type="match status" value="1"/>
</dbReference>
<dbReference type="InterPro" id="IPR019734">
    <property type="entry name" value="TPR_rpt"/>
</dbReference>
<dbReference type="Gene3D" id="1.25.40.10">
    <property type="entry name" value="Tetratricopeptide repeat domain"/>
    <property type="match status" value="3"/>
</dbReference>
<keyword evidence="4" id="KW-0175">Coiled coil</keyword>
<feature type="repeat" description="TPR" evidence="3">
    <location>
        <begin position="220"/>
        <end position="253"/>
    </location>
</feature>
<dbReference type="PANTHER" id="PTHR45586">
    <property type="entry name" value="TPR REPEAT-CONTAINING PROTEIN PA4667"/>
    <property type="match status" value="1"/>
</dbReference>
<dbReference type="PROSITE" id="PS50293">
    <property type="entry name" value="TPR_REGION"/>
    <property type="match status" value="1"/>
</dbReference>
<dbReference type="SUPFAM" id="SSF48452">
    <property type="entry name" value="TPR-like"/>
    <property type="match status" value="2"/>
</dbReference>